<dbReference type="RefSeq" id="WP_126702325.1">
    <property type="nucleotide sequence ID" value="NZ_RWKW01000114.1"/>
</dbReference>
<accession>A0A3R9Y9S0</accession>
<evidence type="ECO:0000259" key="1">
    <source>
        <dbReference type="Pfam" id="PF07811"/>
    </source>
</evidence>
<gene>
    <name evidence="2" type="ORF">EJC49_23290</name>
</gene>
<evidence type="ECO:0000313" key="2">
    <source>
        <dbReference type="EMBL" id="RST82789.1"/>
    </source>
</evidence>
<name>A0A3R9Y9S0_9HYPH</name>
<dbReference type="AlphaFoldDB" id="A0A3R9Y9S0"/>
<proteinExistence type="predicted"/>
<dbReference type="Proteomes" id="UP000278398">
    <property type="component" value="Unassembled WGS sequence"/>
</dbReference>
<keyword evidence="3" id="KW-1185">Reference proteome</keyword>
<dbReference type="InterPro" id="IPR012495">
    <property type="entry name" value="TadE-like_dom"/>
</dbReference>
<reference evidence="2 3" key="1">
    <citation type="submission" date="2018-12" db="EMBL/GenBank/DDBJ databases">
        <title>Mesorhizobium carbonis sp. nov., isolated from coal mine water.</title>
        <authorList>
            <person name="Xin W."/>
            <person name="Xu Z."/>
            <person name="Xiang F."/>
            <person name="Zhang J."/>
            <person name="Xi L."/>
            <person name="Liu J."/>
        </authorList>
    </citation>
    <scope>NUCLEOTIDE SEQUENCE [LARGE SCALE GENOMIC DNA]</scope>
    <source>
        <strain evidence="2 3">B2.3</strain>
    </source>
</reference>
<organism evidence="2 3">
    <name type="scientific">Aquibium carbonis</name>
    <dbReference type="NCBI Taxonomy" id="2495581"/>
    <lineage>
        <taxon>Bacteria</taxon>
        <taxon>Pseudomonadati</taxon>
        <taxon>Pseudomonadota</taxon>
        <taxon>Alphaproteobacteria</taxon>
        <taxon>Hyphomicrobiales</taxon>
        <taxon>Phyllobacteriaceae</taxon>
        <taxon>Aquibium</taxon>
    </lineage>
</organism>
<feature type="domain" description="TadE-like" evidence="1">
    <location>
        <begin position="14"/>
        <end position="56"/>
    </location>
</feature>
<comment type="caution">
    <text evidence="2">The sequence shown here is derived from an EMBL/GenBank/DDBJ whole genome shotgun (WGS) entry which is preliminary data.</text>
</comment>
<protein>
    <submittedName>
        <fullName evidence="2">Pilus assembly protein</fullName>
    </submittedName>
</protein>
<dbReference type="Pfam" id="PF07811">
    <property type="entry name" value="TadE"/>
    <property type="match status" value="1"/>
</dbReference>
<sequence>MIAALRSWMFRRDGTVAVEMALLALPLFMLLFGTIEYSRVYWAGQALRETAVKSARCMGIMSEPCSESDVYSEKKTIDYVTKEAEALGIRLLAADISLAKDATCWGQPGFSKVSVSYDFESPLRELVEAIGRGATLTAEACFPNQGG</sequence>
<dbReference type="EMBL" id="RWKW01000114">
    <property type="protein sequence ID" value="RST82789.1"/>
    <property type="molecule type" value="Genomic_DNA"/>
</dbReference>
<dbReference type="OrthoDB" id="7356451at2"/>
<evidence type="ECO:0000313" key="3">
    <source>
        <dbReference type="Proteomes" id="UP000278398"/>
    </source>
</evidence>